<evidence type="ECO:0000313" key="1">
    <source>
        <dbReference type="EMBL" id="MBW48777.1"/>
    </source>
</evidence>
<reference evidence="1" key="1">
    <citation type="submission" date="2018-01" db="EMBL/GenBank/DDBJ databases">
        <title>An insight into the sialome of Amazonian anophelines.</title>
        <authorList>
            <person name="Ribeiro J.M."/>
            <person name="Scarpassa V."/>
            <person name="Calvo E."/>
        </authorList>
    </citation>
    <scope>NUCLEOTIDE SEQUENCE</scope>
    <source>
        <tissue evidence="1">Salivary glands</tissue>
    </source>
</reference>
<accession>A0A2M4B6Y0</accession>
<protein>
    <submittedName>
        <fullName evidence="1">Putative secreted protein</fullName>
    </submittedName>
</protein>
<proteinExistence type="predicted"/>
<dbReference type="EMBL" id="GGFK01015456">
    <property type="protein sequence ID" value="MBW48777.1"/>
    <property type="molecule type" value="Transcribed_RNA"/>
</dbReference>
<organism evidence="1">
    <name type="scientific">Anopheles triannulatus</name>
    <dbReference type="NCBI Taxonomy" id="58253"/>
    <lineage>
        <taxon>Eukaryota</taxon>
        <taxon>Metazoa</taxon>
        <taxon>Ecdysozoa</taxon>
        <taxon>Arthropoda</taxon>
        <taxon>Hexapoda</taxon>
        <taxon>Insecta</taxon>
        <taxon>Pterygota</taxon>
        <taxon>Neoptera</taxon>
        <taxon>Endopterygota</taxon>
        <taxon>Diptera</taxon>
        <taxon>Nematocera</taxon>
        <taxon>Culicoidea</taxon>
        <taxon>Culicidae</taxon>
        <taxon>Anophelinae</taxon>
        <taxon>Anopheles</taxon>
    </lineage>
</organism>
<dbReference type="AlphaFoldDB" id="A0A2M4B6Y0"/>
<sequence>MWSIGEGFPRRAWALLLDNSPQWPGKSGWQCEAPAPTGTREREWDSPEMWILAQILKLKTILVRLVAIRRHRGAVMCVCH</sequence>
<name>A0A2M4B6Y0_9DIPT</name>